<dbReference type="GO" id="GO:0044781">
    <property type="term" value="P:bacterial-type flagellum organization"/>
    <property type="evidence" value="ECO:0007669"/>
    <property type="project" value="UniProtKB-UniRule"/>
</dbReference>
<dbReference type="Pfam" id="PF00448">
    <property type="entry name" value="SRP54"/>
    <property type="match status" value="1"/>
</dbReference>
<evidence type="ECO:0000256" key="4">
    <source>
        <dbReference type="ARBA" id="ARBA00022448"/>
    </source>
</evidence>
<keyword evidence="16" id="KW-0282">Flagellum</keyword>
<dbReference type="Gene3D" id="1.20.120.1380">
    <property type="entry name" value="Flagellar FlhF biosynthesis protein, N domain"/>
    <property type="match status" value="1"/>
</dbReference>
<keyword evidence="10" id="KW-0472">Membrane</keyword>
<feature type="domain" description="SRP54-type proteins GTP-binding" evidence="15">
    <location>
        <begin position="168"/>
        <end position="359"/>
    </location>
</feature>
<evidence type="ECO:0000256" key="13">
    <source>
        <dbReference type="NCBIfam" id="TIGR03499"/>
    </source>
</evidence>
<dbReference type="RefSeq" id="WP_160835621.1">
    <property type="nucleotide sequence ID" value="NZ_WMET01000001.1"/>
</dbReference>
<protein>
    <recommendedName>
        <fullName evidence="3 13">Flagellar biosynthesis protein FlhF</fullName>
    </recommendedName>
</protein>
<dbReference type="EMBL" id="WMET01000001">
    <property type="protein sequence ID" value="MYL19209.1"/>
    <property type="molecule type" value="Genomic_DNA"/>
</dbReference>
<evidence type="ECO:0000256" key="1">
    <source>
        <dbReference type="ARBA" id="ARBA00004413"/>
    </source>
</evidence>
<evidence type="ECO:0000259" key="14">
    <source>
        <dbReference type="SMART" id="SM00382"/>
    </source>
</evidence>
<dbReference type="InterPro" id="IPR000897">
    <property type="entry name" value="SRP54_GTPase_dom"/>
</dbReference>
<dbReference type="InterPro" id="IPR027417">
    <property type="entry name" value="P-loop_NTPase"/>
</dbReference>
<evidence type="ECO:0000256" key="9">
    <source>
        <dbReference type="ARBA" id="ARBA00023134"/>
    </source>
</evidence>
<comment type="function">
    <text evidence="12">Necessary for flagellar biosynthesis. May be involved in translocation of the flagellum.</text>
</comment>
<evidence type="ECO:0000256" key="7">
    <source>
        <dbReference type="ARBA" id="ARBA00022795"/>
    </source>
</evidence>
<dbReference type="Proteomes" id="UP000460949">
    <property type="component" value="Unassembled WGS sequence"/>
</dbReference>
<keyword evidence="5" id="KW-1003">Cell membrane</keyword>
<dbReference type="SUPFAM" id="SSF52540">
    <property type="entry name" value="P-loop containing nucleoside triphosphate hydrolases"/>
    <property type="match status" value="1"/>
</dbReference>
<comment type="subcellular location">
    <subcellularLocation>
        <location evidence="1">Cell membrane</location>
        <topology evidence="1">Peripheral membrane protein</topology>
        <orientation evidence="1">Cytoplasmic side</orientation>
    </subcellularLocation>
</comment>
<evidence type="ECO:0000256" key="5">
    <source>
        <dbReference type="ARBA" id="ARBA00022475"/>
    </source>
</evidence>
<comment type="caution">
    <text evidence="16">The sequence shown here is derived from an EMBL/GenBank/DDBJ whole genome shotgun (WGS) entry which is preliminary data.</text>
</comment>
<keyword evidence="11" id="KW-1006">Bacterial flagellum protein export</keyword>
<dbReference type="GO" id="GO:0003924">
    <property type="term" value="F:GTPase activity"/>
    <property type="evidence" value="ECO:0007669"/>
    <property type="project" value="UniProtKB-UniRule"/>
</dbReference>
<dbReference type="InterPro" id="IPR003593">
    <property type="entry name" value="AAA+_ATPase"/>
</dbReference>
<dbReference type="GO" id="GO:0005886">
    <property type="term" value="C:plasma membrane"/>
    <property type="evidence" value="ECO:0007669"/>
    <property type="project" value="UniProtKB-SubCell"/>
</dbReference>
<dbReference type="PANTHER" id="PTHR43134:SF3">
    <property type="entry name" value="FLAGELLAR BIOSYNTHESIS PROTEIN FLHF"/>
    <property type="match status" value="1"/>
</dbReference>
<evidence type="ECO:0000259" key="15">
    <source>
        <dbReference type="SMART" id="SM00962"/>
    </source>
</evidence>
<proteinExistence type="inferred from homology"/>
<accession>A0A845DQP6</accession>
<dbReference type="FunFam" id="3.40.50.300:FF:000695">
    <property type="entry name" value="Flagellar biosynthesis regulator FlhF"/>
    <property type="match status" value="1"/>
</dbReference>
<organism evidence="16 17">
    <name type="scientific">Halobacillus litoralis</name>
    <dbReference type="NCBI Taxonomy" id="45668"/>
    <lineage>
        <taxon>Bacteria</taxon>
        <taxon>Bacillati</taxon>
        <taxon>Bacillota</taxon>
        <taxon>Bacilli</taxon>
        <taxon>Bacillales</taxon>
        <taxon>Bacillaceae</taxon>
        <taxon>Halobacillus</taxon>
    </lineage>
</organism>
<dbReference type="GO" id="GO:0005525">
    <property type="term" value="F:GTP binding"/>
    <property type="evidence" value="ECO:0007669"/>
    <property type="project" value="UniProtKB-UniRule"/>
</dbReference>
<name>A0A845DQP6_9BACI</name>
<keyword evidence="16" id="KW-0966">Cell projection</keyword>
<evidence type="ECO:0000256" key="8">
    <source>
        <dbReference type="ARBA" id="ARBA00022927"/>
    </source>
</evidence>
<evidence type="ECO:0000313" key="16">
    <source>
        <dbReference type="EMBL" id="MYL19209.1"/>
    </source>
</evidence>
<dbReference type="GO" id="GO:0005047">
    <property type="term" value="F:signal recognition particle binding"/>
    <property type="evidence" value="ECO:0007669"/>
    <property type="project" value="TreeGrafter"/>
</dbReference>
<feature type="domain" description="AAA+ ATPase" evidence="14">
    <location>
        <begin position="167"/>
        <end position="336"/>
    </location>
</feature>
<evidence type="ECO:0000256" key="12">
    <source>
        <dbReference type="ARBA" id="ARBA00025337"/>
    </source>
</evidence>
<keyword evidence="16" id="KW-0969">Cilium</keyword>
<reference evidence="16 17" key="1">
    <citation type="submission" date="2019-11" db="EMBL/GenBank/DDBJ databases">
        <title>Genome sequences of 17 halophilic strains isolated from different environments.</title>
        <authorList>
            <person name="Furrow R.E."/>
        </authorList>
    </citation>
    <scope>NUCLEOTIDE SEQUENCE [LARGE SCALE GENOMIC DNA]</scope>
    <source>
        <strain evidence="16 17">22511_23_Filter</strain>
    </source>
</reference>
<keyword evidence="4" id="KW-0813">Transport</keyword>
<keyword evidence="7" id="KW-1005">Bacterial flagellum biogenesis</keyword>
<comment type="similarity">
    <text evidence="2">Belongs to the GTP-binding SRP family.</text>
</comment>
<evidence type="ECO:0000256" key="10">
    <source>
        <dbReference type="ARBA" id="ARBA00023136"/>
    </source>
</evidence>
<evidence type="ECO:0000313" key="17">
    <source>
        <dbReference type="Proteomes" id="UP000460949"/>
    </source>
</evidence>
<sequence>MKIKKFHGASMPEAMAKVRSDFGADALILSSKVIKHGGFLGLFKKEMTEVVAGMDPDVRVERKKPQRPVPLPNAENNGGQQKILDELSHVKALLQKDAPGSHPLSPKMDQLARYLTSRGLKEEHVQNLLSSIDEKYEPLSRKEEIKKTAVEELTVMMEELPFGHVFQKRYVHLFGPTGVGKTTTLAKLAGDAVLNKGWTVGFITTDTYRIGAVEQLKTYAGILHAPVEVAYNMDDYRKAKENLKGVDLVFIDTAGRNYRNHTFIKDLQEIIDFEEEADHFLVLSLTSKYVDMQTIYENFSSLPLGKIIFTKEDETLTMADAVNLMLEKRLGAAYITNGQDVPDDIQTVSAGNIASRLMKGYTDEGSS</sequence>
<dbReference type="AlphaFoldDB" id="A0A845DQP6"/>
<evidence type="ECO:0000256" key="6">
    <source>
        <dbReference type="ARBA" id="ARBA00022741"/>
    </source>
</evidence>
<keyword evidence="8" id="KW-0653">Protein transport</keyword>
<dbReference type="Gene3D" id="3.40.50.300">
    <property type="entry name" value="P-loop containing nucleotide triphosphate hydrolases"/>
    <property type="match status" value="1"/>
</dbReference>
<dbReference type="SMART" id="SM00382">
    <property type="entry name" value="AAA"/>
    <property type="match status" value="1"/>
</dbReference>
<gene>
    <name evidence="16" type="primary">flhF</name>
    <name evidence="16" type="ORF">GLW04_04855</name>
</gene>
<dbReference type="CDD" id="cd17873">
    <property type="entry name" value="FlhF"/>
    <property type="match status" value="1"/>
</dbReference>
<dbReference type="GO" id="GO:0015031">
    <property type="term" value="P:protein transport"/>
    <property type="evidence" value="ECO:0007669"/>
    <property type="project" value="UniProtKB-KW"/>
</dbReference>
<keyword evidence="9" id="KW-0342">GTP-binding</keyword>
<keyword evidence="6" id="KW-0547">Nucleotide-binding</keyword>
<dbReference type="GO" id="GO:0006614">
    <property type="term" value="P:SRP-dependent cotranslational protein targeting to membrane"/>
    <property type="evidence" value="ECO:0007669"/>
    <property type="project" value="UniProtKB-UniRule"/>
</dbReference>
<dbReference type="InterPro" id="IPR020006">
    <property type="entry name" value="FlhF"/>
</dbReference>
<evidence type="ECO:0000256" key="11">
    <source>
        <dbReference type="ARBA" id="ARBA00023225"/>
    </source>
</evidence>
<dbReference type="SMART" id="SM00962">
    <property type="entry name" value="SRP54"/>
    <property type="match status" value="1"/>
</dbReference>
<evidence type="ECO:0000256" key="2">
    <source>
        <dbReference type="ARBA" id="ARBA00008531"/>
    </source>
</evidence>
<dbReference type="InterPro" id="IPR047040">
    <property type="entry name" value="FlhF__GTPase_dom"/>
</dbReference>
<dbReference type="PANTHER" id="PTHR43134">
    <property type="entry name" value="SIGNAL RECOGNITION PARTICLE RECEPTOR SUBUNIT ALPHA"/>
    <property type="match status" value="1"/>
</dbReference>
<evidence type="ECO:0000256" key="3">
    <source>
        <dbReference type="ARBA" id="ARBA00014919"/>
    </source>
</evidence>
<dbReference type="NCBIfam" id="TIGR03499">
    <property type="entry name" value="FlhF"/>
    <property type="match status" value="1"/>
</dbReference>